<reference evidence="1" key="1">
    <citation type="submission" date="2020-03" db="EMBL/GenBank/DDBJ databases">
        <title>The deep terrestrial virosphere.</title>
        <authorList>
            <person name="Holmfeldt K."/>
            <person name="Nilsson E."/>
            <person name="Simone D."/>
            <person name="Lopez-Fernandez M."/>
            <person name="Wu X."/>
            <person name="de Brujin I."/>
            <person name="Lundin D."/>
            <person name="Andersson A."/>
            <person name="Bertilsson S."/>
            <person name="Dopson M."/>
        </authorList>
    </citation>
    <scope>NUCLEOTIDE SEQUENCE</scope>
    <source>
        <strain evidence="2">MM415A00136</strain>
        <strain evidence="1">MM415B00397</strain>
    </source>
</reference>
<dbReference type="EMBL" id="MT141538">
    <property type="protein sequence ID" value="QJA65413.1"/>
    <property type="molecule type" value="Genomic_DNA"/>
</dbReference>
<dbReference type="AlphaFoldDB" id="A0A6M3J6G2"/>
<name>A0A6M3J6G2_9ZZZZ</name>
<evidence type="ECO:0000313" key="2">
    <source>
        <dbReference type="EMBL" id="QJI05128.1"/>
    </source>
</evidence>
<sequence length="288" mass="29416">MAYPSVLSTFTDPLATQKLSSPSHSSIETAQNDGIKQLEKVIGTDASTLGTIIGDLRSASSDGGGHVQTAVLGGTGQTTFTKGDVLIAQSASVLGKLAVGTDNQVILADSTAPSGIKWADDSTPRIHSSMLSSICAAGAAETSVFSVTIPGSVLGDNNAVRARLNGHFVYDGANTTSTMARMTFGGGRVASVLLAGGDFVDGSGYIGTVECNLFANGHSSIQAGEMLVQFMGQQGNFITSVTGITRIGDGVASVKTGGNQTLGLTWQFSDAQGGNVFYPRGLIVEKIT</sequence>
<protein>
    <submittedName>
        <fullName evidence="1">Uncharacterized protein</fullName>
    </submittedName>
</protein>
<proteinExistence type="predicted"/>
<dbReference type="EMBL" id="MT145195">
    <property type="protein sequence ID" value="QJI05128.1"/>
    <property type="molecule type" value="Genomic_DNA"/>
</dbReference>
<organism evidence="1">
    <name type="scientific">viral metagenome</name>
    <dbReference type="NCBI Taxonomy" id="1070528"/>
    <lineage>
        <taxon>unclassified sequences</taxon>
        <taxon>metagenomes</taxon>
        <taxon>organismal metagenomes</taxon>
    </lineage>
</organism>
<accession>A0A6M3J6G2</accession>
<gene>
    <name evidence="2" type="ORF">MM415A00136_0010</name>
    <name evidence="1" type="ORF">MM415B00397_0025</name>
</gene>
<evidence type="ECO:0000313" key="1">
    <source>
        <dbReference type="EMBL" id="QJA65413.1"/>
    </source>
</evidence>